<dbReference type="EMBL" id="LAZR01000401">
    <property type="protein sequence ID" value="KKN70581.1"/>
    <property type="molecule type" value="Genomic_DNA"/>
</dbReference>
<comment type="caution">
    <text evidence="1">The sequence shown here is derived from an EMBL/GenBank/DDBJ whole genome shotgun (WGS) entry which is preliminary data.</text>
</comment>
<proteinExistence type="predicted"/>
<evidence type="ECO:0000313" key="1">
    <source>
        <dbReference type="EMBL" id="KKN70581.1"/>
    </source>
</evidence>
<organism evidence="1">
    <name type="scientific">marine sediment metagenome</name>
    <dbReference type="NCBI Taxonomy" id="412755"/>
    <lineage>
        <taxon>unclassified sequences</taxon>
        <taxon>metagenomes</taxon>
        <taxon>ecological metagenomes</taxon>
    </lineage>
</organism>
<accession>A0A0F9VAJ2</accession>
<gene>
    <name evidence="1" type="ORF">LCGC14_0430120</name>
</gene>
<name>A0A0F9VAJ2_9ZZZZ</name>
<protein>
    <submittedName>
        <fullName evidence="1">Uncharacterized protein</fullName>
    </submittedName>
</protein>
<dbReference type="AlphaFoldDB" id="A0A0F9VAJ2"/>
<sequence length="64" mass="7434">MTLNTKFENCDEWWASILPQAKMWVHSYFHDINLLSDKMISNPQMKQAHDFMAKDKGVECGGSE</sequence>
<reference evidence="1" key="1">
    <citation type="journal article" date="2015" name="Nature">
        <title>Complex archaea that bridge the gap between prokaryotes and eukaryotes.</title>
        <authorList>
            <person name="Spang A."/>
            <person name="Saw J.H."/>
            <person name="Jorgensen S.L."/>
            <person name="Zaremba-Niedzwiedzka K."/>
            <person name="Martijn J."/>
            <person name="Lind A.E."/>
            <person name="van Eijk R."/>
            <person name="Schleper C."/>
            <person name="Guy L."/>
            <person name="Ettema T.J."/>
        </authorList>
    </citation>
    <scope>NUCLEOTIDE SEQUENCE</scope>
</reference>